<accession>A0A1C3E9U9</accession>
<dbReference type="Proteomes" id="UP000094828">
    <property type="component" value="Unassembled WGS sequence"/>
</dbReference>
<dbReference type="RefSeq" id="WP_068848940.1">
    <property type="nucleotide sequence ID" value="NZ_LYDR01000116.1"/>
</dbReference>
<dbReference type="OrthoDB" id="212719at2"/>
<dbReference type="STRING" id="1841610.A6X21_06670"/>
<name>A0A1C3E9U9_9PLAN</name>
<dbReference type="AlphaFoldDB" id="A0A1C3E9U9"/>
<evidence type="ECO:0000313" key="1">
    <source>
        <dbReference type="EMBL" id="ODA30016.1"/>
    </source>
</evidence>
<protein>
    <submittedName>
        <fullName evidence="1">Uncharacterized protein</fullName>
    </submittedName>
</protein>
<evidence type="ECO:0000313" key="2">
    <source>
        <dbReference type="Proteomes" id="UP000094828"/>
    </source>
</evidence>
<proteinExistence type="predicted"/>
<organism evidence="1 2">
    <name type="scientific">Planctopirus hydrillae</name>
    <dbReference type="NCBI Taxonomy" id="1841610"/>
    <lineage>
        <taxon>Bacteria</taxon>
        <taxon>Pseudomonadati</taxon>
        <taxon>Planctomycetota</taxon>
        <taxon>Planctomycetia</taxon>
        <taxon>Planctomycetales</taxon>
        <taxon>Planctomycetaceae</taxon>
        <taxon>Planctopirus</taxon>
    </lineage>
</organism>
<dbReference type="EMBL" id="LYDR01000116">
    <property type="protein sequence ID" value="ODA30016.1"/>
    <property type="molecule type" value="Genomic_DNA"/>
</dbReference>
<sequence length="172" mass="18736">MPTSALVRNLRDGELLIRDGTTPTPKSLIVLLDDGDLSWTERSRTIEIKDRGSIAQGHLRKGDDESVSLSFTAKWTQLLSQSIEPTDPLALYEFLTFQPAANITSTSPAGQQQTLELVFTIHDPAGGSSEVVTFLNVYRETLTLSEGAEANTIAFAGRAFQTAPQITRSTPE</sequence>
<reference evidence="1 2" key="1">
    <citation type="submission" date="2016-05" db="EMBL/GenBank/DDBJ databases">
        <title>Genomic and physiological characterization of Planctopirus sp. isolated from fresh water lake.</title>
        <authorList>
            <person name="Subhash Y."/>
            <person name="Ramana C."/>
        </authorList>
    </citation>
    <scope>NUCLEOTIDE SEQUENCE [LARGE SCALE GENOMIC DNA]</scope>
    <source>
        <strain evidence="1 2">JC280</strain>
    </source>
</reference>
<gene>
    <name evidence="1" type="ORF">A6X21_06670</name>
</gene>
<keyword evidence="2" id="KW-1185">Reference proteome</keyword>
<comment type="caution">
    <text evidence="1">The sequence shown here is derived from an EMBL/GenBank/DDBJ whole genome shotgun (WGS) entry which is preliminary data.</text>
</comment>